<dbReference type="Proteomes" id="UP001220256">
    <property type="component" value="Unassembled WGS sequence"/>
</dbReference>
<reference evidence="1 2" key="1">
    <citation type="journal article" date="2023" name="IMA Fungus">
        <title>Comparative genomic study of the Penicillium genus elucidates a diverse pangenome and 15 lateral gene transfer events.</title>
        <authorList>
            <person name="Petersen C."/>
            <person name="Sorensen T."/>
            <person name="Nielsen M.R."/>
            <person name="Sondergaard T.E."/>
            <person name="Sorensen J.L."/>
            <person name="Fitzpatrick D.A."/>
            <person name="Frisvad J.C."/>
            <person name="Nielsen K.L."/>
        </authorList>
    </citation>
    <scope>NUCLEOTIDE SEQUENCE [LARGE SCALE GENOMIC DNA]</scope>
    <source>
        <strain evidence="1 2">IBT 3361</strain>
    </source>
</reference>
<name>A0ABQ8WNP3_PENCH</name>
<organism evidence="1 2">
    <name type="scientific">Penicillium chrysogenum</name>
    <name type="common">Penicillium notatum</name>
    <dbReference type="NCBI Taxonomy" id="5076"/>
    <lineage>
        <taxon>Eukaryota</taxon>
        <taxon>Fungi</taxon>
        <taxon>Dikarya</taxon>
        <taxon>Ascomycota</taxon>
        <taxon>Pezizomycotina</taxon>
        <taxon>Eurotiomycetes</taxon>
        <taxon>Eurotiomycetidae</taxon>
        <taxon>Eurotiales</taxon>
        <taxon>Aspergillaceae</taxon>
        <taxon>Penicillium</taxon>
        <taxon>Penicillium chrysogenum species complex</taxon>
    </lineage>
</organism>
<evidence type="ECO:0000313" key="2">
    <source>
        <dbReference type="Proteomes" id="UP001220256"/>
    </source>
</evidence>
<sequence length="195" mass="22474">NIDSGNKGDTNPYPLDIIANPLNLNPVSIPYIPASRTLIPSIKIYKFDKIKRSDYSLVFTNLELEVKKIYFIIEEASKVEPKKITLEKLAKDPNTIDSNSTTKKKKEDYPNLAYIYKDYSSKRVVTLDYREIIIYIALLNRLTDNSDNAIGFILISLINDKEDSIPKKNYLDLTIILSRTNKLRFYAYTNTSYTN</sequence>
<evidence type="ECO:0000313" key="1">
    <source>
        <dbReference type="EMBL" id="KAJ5271392.1"/>
    </source>
</evidence>
<dbReference type="EMBL" id="JAPVEB010000003">
    <property type="protein sequence ID" value="KAJ5271392.1"/>
    <property type="molecule type" value="Genomic_DNA"/>
</dbReference>
<comment type="caution">
    <text evidence="1">The sequence shown here is derived from an EMBL/GenBank/DDBJ whole genome shotgun (WGS) entry which is preliminary data.</text>
</comment>
<protein>
    <submittedName>
        <fullName evidence="1">Uncharacterized protein</fullName>
    </submittedName>
</protein>
<gene>
    <name evidence="1" type="ORF">N7505_007150</name>
</gene>
<accession>A0ABQ8WNP3</accession>
<feature type="non-terminal residue" evidence="1">
    <location>
        <position position="1"/>
    </location>
</feature>
<keyword evidence="2" id="KW-1185">Reference proteome</keyword>
<proteinExistence type="predicted"/>